<organism evidence="1 2">
    <name type="scientific">Panagrolaimus sp. ES5</name>
    <dbReference type="NCBI Taxonomy" id="591445"/>
    <lineage>
        <taxon>Eukaryota</taxon>
        <taxon>Metazoa</taxon>
        <taxon>Ecdysozoa</taxon>
        <taxon>Nematoda</taxon>
        <taxon>Chromadorea</taxon>
        <taxon>Rhabditida</taxon>
        <taxon>Tylenchina</taxon>
        <taxon>Panagrolaimomorpha</taxon>
        <taxon>Panagrolaimoidea</taxon>
        <taxon>Panagrolaimidae</taxon>
        <taxon>Panagrolaimus</taxon>
    </lineage>
</organism>
<name>A0AC34G7D2_9BILA</name>
<dbReference type="Proteomes" id="UP000887579">
    <property type="component" value="Unplaced"/>
</dbReference>
<proteinExistence type="predicted"/>
<evidence type="ECO:0000313" key="2">
    <source>
        <dbReference type="WBParaSite" id="ES5_v2.g25574.t1"/>
    </source>
</evidence>
<dbReference type="WBParaSite" id="ES5_v2.g25574.t1">
    <property type="protein sequence ID" value="ES5_v2.g25574.t1"/>
    <property type="gene ID" value="ES5_v2.g25574"/>
</dbReference>
<reference evidence="2" key="1">
    <citation type="submission" date="2022-11" db="UniProtKB">
        <authorList>
            <consortium name="WormBaseParasite"/>
        </authorList>
    </citation>
    <scope>IDENTIFICATION</scope>
</reference>
<accession>A0AC34G7D2</accession>
<protein>
    <submittedName>
        <fullName evidence="2">Elongation of very long chain fatty acids protein</fullName>
    </submittedName>
</protein>
<sequence length="289" mass="34634">MLNIDQKAIKENLTTLKFDGEKFWQILTNPTFPEDDARSWVDEHFYLTIQVSILYVLVIFGTKFFMRNREPFQLTLPLNIWNFFLATFSILGTLKLSSDYFQSIADYGIVNSFCRNYNFTSGTNGFWAWLFVISKLIELMDTVFLVLRKRPLLFLHWYHHILTMIYIFYSYPYAPGFNRWGIYMNYFVHSFMYSYYFIRSMKIKVPAFIPKLITTLQLIQFIISVFCIAYLAIIINYQGYQCDFEPKVFSLAIFMDFTYLLLFINFFYQSYVKRGGKSKYKNVESKKQM</sequence>
<evidence type="ECO:0000313" key="1">
    <source>
        <dbReference type="Proteomes" id="UP000887579"/>
    </source>
</evidence>